<protein>
    <submittedName>
        <fullName evidence="7">Polar amino acid transport system substrate-binding protein</fullName>
    </submittedName>
</protein>
<evidence type="ECO:0000256" key="4">
    <source>
        <dbReference type="RuleBase" id="RU003744"/>
    </source>
</evidence>
<dbReference type="InterPro" id="IPR001638">
    <property type="entry name" value="Solute-binding_3/MltF_N"/>
</dbReference>
<comment type="caution">
    <text evidence="7">The sequence shown here is derived from an EMBL/GenBank/DDBJ whole genome shotgun (WGS) entry which is preliminary data.</text>
</comment>
<dbReference type="InterPro" id="IPR018313">
    <property type="entry name" value="SBP_3_CS"/>
</dbReference>
<keyword evidence="8" id="KW-1185">Reference proteome</keyword>
<dbReference type="PROSITE" id="PS01039">
    <property type="entry name" value="SBP_BACTERIAL_3"/>
    <property type="match status" value="1"/>
</dbReference>
<dbReference type="AlphaFoldDB" id="A0A7W9KHL2"/>
<keyword evidence="3 5" id="KW-0732">Signal</keyword>
<dbReference type="SUPFAM" id="SSF53850">
    <property type="entry name" value="Periplasmic binding protein-like II"/>
    <property type="match status" value="1"/>
</dbReference>
<sequence>MTRLKVWTVIPAVAVALVAGGCVESTSTSGPGTDGVQLVQSGKLLTCAHLPYVPFQYKDGDKVVGFDVDVVDFAAKKLNVPQQVIDTPFDGIKSGADLNSNQCDVVAGAITINETRAKNFDFTIPYFQATQALLTKTGNDYKTLESLAGKKVGVQSDTTGEAYIKGWNAKNGGVITAVAFEDSALLEAAVKTGQVDASINDNGILYDYAKKNPDTQVSAEFNTNEQYGFGVRKGNSALLKVLNDAIKASATDGTYASAYQKWFGKRPSWQPGDSTSATPTTTTKG</sequence>
<evidence type="ECO:0000256" key="5">
    <source>
        <dbReference type="SAM" id="SignalP"/>
    </source>
</evidence>
<dbReference type="PANTHER" id="PTHR35936:SF19">
    <property type="entry name" value="AMINO-ACID-BINDING PROTEIN YXEM-RELATED"/>
    <property type="match status" value="1"/>
</dbReference>
<dbReference type="CDD" id="cd13530">
    <property type="entry name" value="PBP2_peptides_like"/>
    <property type="match status" value="1"/>
</dbReference>
<evidence type="ECO:0000256" key="1">
    <source>
        <dbReference type="ARBA" id="ARBA00004196"/>
    </source>
</evidence>
<evidence type="ECO:0000256" key="3">
    <source>
        <dbReference type="ARBA" id="ARBA00022729"/>
    </source>
</evidence>
<dbReference type="Proteomes" id="UP000585638">
    <property type="component" value="Unassembled WGS sequence"/>
</dbReference>
<dbReference type="PROSITE" id="PS51257">
    <property type="entry name" value="PROKAR_LIPOPROTEIN"/>
    <property type="match status" value="1"/>
</dbReference>
<feature type="domain" description="Solute-binding protein family 3/N-terminal" evidence="6">
    <location>
        <begin position="44"/>
        <end position="266"/>
    </location>
</feature>
<name>A0A7W9KHL2_9PSEU</name>
<evidence type="ECO:0000313" key="7">
    <source>
        <dbReference type="EMBL" id="MBB5892757.1"/>
    </source>
</evidence>
<comment type="subcellular location">
    <subcellularLocation>
        <location evidence="1">Cell envelope</location>
    </subcellularLocation>
</comment>
<evidence type="ECO:0000256" key="2">
    <source>
        <dbReference type="ARBA" id="ARBA00010333"/>
    </source>
</evidence>
<proteinExistence type="inferred from homology"/>
<dbReference type="Pfam" id="PF00497">
    <property type="entry name" value="SBP_bac_3"/>
    <property type="match status" value="1"/>
</dbReference>
<feature type="signal peptide" evidence="5">
    <location>
        <begin position="1"/>
        <end position="21"/>
    </location>
</feature>
<dbReference type="Gene3D" id="3.40.190.10">
    <property type="entry name" value="Periplasmic binding protein-like II"/>
    <property type="match status" value="2"/>
</dbReference>
<dbReference type="RefSeq" id="WP_312890217.1">
    <property type="nucleotide sequence ID" value="NZ_BAAAWY010000001.1"/>
</dbReference>
<reference evidence="7 8" key="1">
    <citation type="submission" date="2020-08" db="EMBL/GenBank/DDBJ databases">
        <title>Sequencing the genomes of 1000 actinobacteria strains.</title>
        <authorList>
            <person name="Klenk H.-P."/>
        </authorList>
    </citation>
    <scope>NUCLEOTIDE SEQUENCE [LARGE SCALE GENOMIC DNA]</scope>
    <source>
        <strain evidence="7 8">DSM 43851</strain>
    </source>
</reference>
<dbReference type="PANTHER" id="PTHR35936">
    <property type="entry name" value="MEMBRANE-BOUND LYTIC MUREIN TRANSGLYCOSYLASE F"/>
    <property type="match status" value="1"/>
</dbReference>
<evidence type="ECO:0000259" key="6">
    <source>
        <dbReference type="SMART" id="SM00062"/>
    </source>
</evidence>
<feature type="chain" id="PRO_5039070257" evidence="5">
    <location>
        <begin position="22"/>
        <end position="285"/>
    </location>
</feature>
<organism evidence="7 8">
    <name type="scientific">Kutzneria kofuensis</name>
    <dbReference type="NCBI Taxonomy" id="103725"/>
    <lineage>
        <taxon>Bacteria</taxon>
        <taxon>Bacillati</taxon>
        <taxon>Actinomycetota</taxon>
        <taxon>Actinomycetes</taxon>
        <taxon>Pseudonocardiales</taxon>
        <taxon>Pseudonocardiaceae</taxon>
        <taxon>Kutzneria</taxon>
    </lineage>
</organism>
<dbReference type="EMBL" id="JACHIR010000001">
    <property type="protein sequence ID" value="MBB5892757.1"/>
    <property type="molecule type" value="Genomic_DNA"/>
</dbReference>
<comment type="similarity">
    <text evidence="2 4">Belongs to the bacterial solute-binding protein 3 family.</text>
</comment>
<gene>
    <name evidence="7" type="ORF">BJ998_003953</name>
</gene>
<accession>A0A7W9KHL2</accession>
<evidence type="ECO:0000313" key="8">
    <source>
        <dbReference type="Proteomes" id="UP000585638"/>
    </source>
</evidence>
<dbReference type="SMART" id="SM00062">
    <property type="entry name" value="PBPb"/>
    <property type="match status" value="1"/>
</dbReference>
<dbReference type="GO" id="GO:0030313">
    <property type="term" value="C:cell envelope"/>
    <property type="evidence" value="ECO:0007669"/>
    <property type="project" value="UniProtKB-SubCell"/>
</dbReference>